<protein>
    <submittedName>
        <fullName evidence="1">Uncharacterized protein</fullName>
    </submittedName>
</protein>
<accession>A0A7G9SFH5</accession>
<organism evidence="1 2">
    <name type="scientific">Sphingomonas lutea</name>
    <dbReference type="NCBI Taxonomy" id="1045317"/>
    <lineage>
        <taxon>Bacteria</taxon>
        <taxon>Pseudomonadati</taxon>
        <taxon>Pseudomonadota</taxon>
        <taxon>Alphaproteobacteria</taxon>
        <taxon>Sphingomonadales</taxon>
        <taxon>Sphingomonadaceae</taxon>
        <taxon>Sphingomonas</taxon>
    </lineage>
</organism>
<keyword evidence="2" id="KW-1185">Reference proteome</keyword>
<dbReference type="AlphaFoldDB" id="A0A7G9SFH5"/>
<sequence>MARVVQPAAEPIQPADLDWLIDSIAAETGGLSYSARREAAARIFNAAGYECADDPDAARNNARVRLASRVAAGLVRG</sequence>
<evidence type="ECO:0000313" key="2">
    <source>
        <dbReference type="Proteomes" id="UP000515971"/>
    </source>
</evidence>
<dbReference type="KEGG" id="slut:H9L13_07715"/>
<evidence type="ECO:0000313" key="1">
    <source>
        <dbReference type="EMBL" id="QNN66600.1"/>
    </source>
</evidence>
<dbReference type="RefSeq" id="WP_187537192.1">
    <property type="nucleotide sequence ID" value="NZ_BAABJT010000001.1"/>
</dbReference>
<reference evidence="1 2" key="1">
    <citation type="submission" date="2020-08" db="EMBL/GenBank/DDBJ databases">
        <title>Genome sequence of Sphingomonas lutea KCTC 23642T.</title>
        <authorList>
            <person name="Hyun D.-W."/>
            <person name="Bae J.-W."/>
        </authorList>
    </citation>
    <scope>NUCLEOTIDE SEQUENCE [LARGE SCALE GENOMIC DNA]</scope>
    <source>
        <strain evidence="1 2">KCTC 23642</strain>
    </source>
</reference>
<gene>
    <name evidence="1" type="ORF">H9L13_07715</name>
</gene>
<dbReference type="Proteomes" id="UP000515971">
    <property type="component" value="Chromosome"/>
</dbReference>
<proteinExistence type="predicted"/>
<dbReference type="EMBL" id="CP060718">
    <property type="protein sequence ID" value="QNN66600.1"/>
    <property type="molecule type" value="Genomic_DNA"/>
</dbReference>
<name>A0A7G9SFH5_9SPHN</name>